<dbReference type="OrthoDB" id="238326at2759"/>
<evidence type="ECO:0000259" key="4">
    <source>
        <dbReference type="Pfam" id="PF09394"/>
    </source>
</evidence>
<gene>
    <name evidence="5" type="ORF">EZS28_000604</name>
</gene>
<dbReference type="AlphaFoldDB" id="A0A5J4X9T1"/>
<comment type="caution">
    <text evidence="5">The sequence shown here is derived from an EMBL/GenBank/DDBJ whole genome shotgun (WGS) entry which is preliminary data.</text>
</comment>
<evidence type="ECO:0000256" key="1">
    <source>
        <dbReference type="ARBA" id="ARBA00022690"/>
    </source>
</evidence>
<dbReference type="InterPro" id="IPR036331">
    <property type="entry name" value="Chagasin-like_sf"/>
</dbReference>
<keyword evidence="1" id="KW-0646">Protease inhibitor</keyword>
<dbReference type="EMBL" id="SNRW01000052">
    <property type="protein sequence ID" value="KAA6403863.1"/>
    <property type="molecule type" value="Genomic_DNA"/>
</dbReference>
<evidence type="ECO:0000313" key="5">
    <source>
        <dbReference type="EMBL" id="KAA6403863.1"/>
    </source>
</evidence>
<evidence type="ECO:0000256" key="2">
    <source>
        <dbReference type="ARBA" id="ARBA00022704"/>
    </source>
</evidence>
<feature type="signal peptide" evidence="3">
    <location>
        <begin position="1"/>
        <end position="15"/>
    </location>
</feature>
<name>A0A5J4X9T1_9EUKA</name>
<dbReference type="GO" id="GO:0004869">
    <property type="term" value="F:cysteine-type endopeptidase inhibitor activity"/>
    <property type="evidence" value="ECO:0007669"/>
    <property type="project" value="UniProtKB-KW"/>
</dbReference>
<evidence type="ECO:0000256" key="3">
    <source>
        <dbReference type="SAM" id="SignalP"/>
    </source>
</evidence>
<protein>
    <recommendedName>
        <fullName evidence="4">Proteinase inhibitor I42 chagasin domain-containing protein</fullName>
    </recommendedName>
</protein>
<keyword evidence="3" id="KW-0732">Signal</keyword>
<accession>A0A5J4X9T1</accession>
<proteinExistence type="predicted"/>
<dbReference type="InterPro" id="IPR052781">
    <property type="entry name" value="Cys_protease_inhibitor_I42"/>
</dbReference>
<feature type="chain" id="PRO_5023822011" description="Proteinase inhibitor I42 chagasin domain-containing protein" evidence="3">
    <location>
        <begin position="16"/>
        <end position="127"/>
    </location>
</feature>
<dbReference type="PANTHER" id="PTHR36530">
    <property type="entry name" value="INHIBITOR OF CYSTEINE PEPTIDASE"/>
    <property type="match status" value="1"/>
</dbReference>
<reference evidence="5 6" key="1">
    <citation type="submission" date="2019-03" db="EMBL/GenBank/DDBJ databases">
        <title>Single cell metagenomics reveals metabolic interactions within the superorganism composed of flagellate Streblomastix strix and complex community of Bacteroidetes bacteria on its surface.</title>
        <authorList>
            <person name="Treitli S.C."/>
            <person name="Kolisko M."/>
            <person name="Husnik F."/>
            <person name="Keeling P."/>
            <person name="Hampl V."/>
        </authorList>
    </citation>
    <scope>NUCLEOTIDE SEQUENCE [LARGE SCALE GENOMIC DNA]</scope>
    <source>
        <strain evidence="5">ST1C</strain>
    </source>
</reference>
<dbReference type="SUPFAM" id="SSF141066">
    <property type="entry name" value="ICP-like"/>
    <property type="match status" value="1"/>
</dbReference>
<evidence type="ECO:0000313" key="6">
    <source>
        <dbReference type="Proteomes" id="UP000324800"/>
    </source>
</evidence>
<organism evidence="5 6">
    <name type="scientific">Streblomastix strix</name>
    <dbReference type="NCBI Taxonomy" id="222440"/>
    <lineage>
        <taxon>Eukaryota</taxon>
        <taxon>Metamonada</taxon>
        <taxon>Preaxostyla</taxon>
        <taxon>Oxymonadida</taxon>
        <taxon>Streblomastigidae</taxon>
        <taxon>Streblomastix</taxon>
    </lineage>
</organism>
<feature type="domain" description="Proteinase inhibitor I42 chagasin" evidence="4">
    <location>
        <begin position="28"/>
        <end position="117"/>
    </location>
</feature>
<dbReference type="InterPro" id="IPR018990">
    <property type="entry name" value="Prot_inh_I42_chagasin"/>
</dbReference>
<keyword evidence="2" id="KW-0789">Thiol protease inhibitor</keyword>
<dbReference type="Gene3D" id="2.60.40.2020">
    <property type="match status" value="1"/>
</dbReference>
<dbReference type="PANTHER" id="PTHR36530:SF1">
    <property type="entry name" value="AMOEBIASIN-1"/>
    <property type="match status" value="1"/>
</dbReference>
<dbReference type="Proteomes" id="UP000324800">
    <property type="component" value="Unassembled WGS sequence"/>
</dbReference>
<dbReference type="Pfam" id="PF09394">
    <property type="entry name" value="Inhibitor_I42"/>
    <property type="match status" value="1"/>
</dbReference>
<sequence length="127" mass="14462">MLYLTFLFTILLTTSQPDTTERFELNKKKDETFTIELPSNPTTGYTWKLRPATDNAIPVVKLLKDLYQPHDQPGKGKDRKVGGGGVHTFTFVADKKGATNLEFIHVRPWEKDSSNAEPARIYHVEIK</sequence>